<comment type="caution">
    <text evidence="2">The sequence shown here is derived from an EMBL/GenBank/DDBJ whole genome shotgun (WGS) entry which is preliminary data.</text>
</comment>
<reference evidence="2" key="2">
    <citation type="submission" date="2021-02" db="EMBL/GenBank/DDBJ databases">
        <authorList>
            <person name="Kimball J.A."/>
            <person name="Haas M.W."/>
            <person name="Macchietto M."/>
            <person name="Kono T."/>
            <person name="Duquette J."/>
            <person name="Shao M."/>
        </authorList>
    </citation>
    <scope>NUCLEOTIDE SEQUENCE</scope>
    <source>
        <tissue evidence="2">Fresh leaf tissue</tissue>
    </source>
</reference>
<protein>
    <recommendedName>
        <fullName evidence="1">Small ribosomal subunit protein mS41 SAM domain-containing protein</fullName>
    </recommendedName>
</protein>
<gene>
    <name evidence="2" type="ORF">GUJ93_ZPchr0001g32950</name>
</gene>
<dbReference type="SMART" id="SM01238">
    <property type="entry name" value="IGR"/>
    <property type="match status" value="1"/>
</dbReference>
<dbReference type="PANTHER" id="PTHR34955">
    <property type="entry name" value="IGR MOTIF PROTEIN"/>
    <property type="match status" value="1"/>
</dbReference>
<proteinExistence type="predicted"/>
<sequence>MNSLSPRLSRLRLPVFLYHLPMAIACASPFRRLLAAAGAPARSFHAQPYQAKVGVAEFLNGVGKGVEAHAAKVEEAVGGDLQRLLEARTLRLKKLGIPCKHRKLILSFAHKYRLGLWRPQAVPKKVQ</sequence>
<dbReference type="PANTHER" id="PTHR34955:SF2">
    <property type="entry name" value="IGR MOTIF PROTEIN"/>
    <property type="match status" value="1"/>
</dbReference>
<evidence type="ECO:0000259" key="1">
    <source>
        <dbReference type="SMART" id="SM01238"/>
    </source>
</evidence>
<dbReference type="EMBL" id="JAAALK010000288">
    <property type="protein sequence ID" value="KAG8052019.1"/>
    <property type="molecule type" value="Genomic_DNA"/>
</dbReference>
<reference evidence="2" key="1">
    <citation type="journal article" date="2021" name="bioRxiv">
        <title>Whole Genome Assembly and Annotation of Northern Wild Rice, Zizania palustris L., Supports a Whole Genome Duplication in the Zizania Genus.</title>
        <authorList>
            <person name="Haas M."/>
            <person name="Kono T."/>
            <person name="Macchietto M."/>
            <person name="Millas R."/>
            <person name="McGilp L."/>
            <person name="Shao M."/>
            <person name="Duquette J."/>
            <person name="Hirsch C.N."/>
            <person name="Kimball J."/>
        </authorList>
    </citation>
    <scope>NUCLEOTIDE SEQUENCE</scope>
    <source>
        <tissue evidence="2">Fresh leaf tissue</tissue>
    </source>
</reference>
<accession>A0A8J5RRS1</accession>
<dbReference type="AlphaFoldDB" id="A0A8J5RRS1"/>
<dbReference type="Pfam" id="PF09597">
    <property type="entry name" value="SAM_Ribosomal_mS41"/>
    <property type="match status" value="1"/>
</dbReference>
<evidence type="ECO:0000313" key="3">
    <source>
        <dbReference type="Proteomes" id="UP000729402"/>
    </source>
</evidence>
<dbReference type="OrthoDB" id="18595at2759"/>
<evidence type="ECO:0000313" key="2">
    <source>
        <dbReference type="EMBL" id="KAG8052019.1"/>
    </source>
</evidence>
<keyword evidence="3" id="KW-1185">Reference proteome</keyword>
<name>A0A8J5RRS1_ZIZPA</name>
<feature type="domain" description="Small ribosomal subunit protein mS41 SAM" evidence="1">
    <location>
        <begin position="55"/>
        <end position="115"/>
    </location>
</feature>
<dbReference type="PROSITE" id="PS51257">
    <property type="entry name" value="PROKAR_LIPOPROTEIN"/>
    <property type="match status" value="1"/>
</dbReference>
<dbReference type="Proteomes" id="UP000729402">
    <property type="component" value="Unassembled WGS sequence"/>
</dbReference>
<organism evidence="2 3">
    <name type="scientific">Zizania palustris</name>
    <name type="common">Northern wild rice</name>
    <dbReference type="NCBI Taxonomy" id="103762"/>
    <lineage>
        <taxon>Eukaryota</taxon>
        <taxon>Viridiplantae</taxon>
        <taxon>Streptophyta</taxon>
        <taxon>Embryophyta</taxon>
        <taxon>Tracheophyta</taxon>
        <taxon>Spermatophyta</taxon>
        <taxon>Magnoliopsida</taxon>
        <taxon>Liliopsida</taxon>
        <taxon>Poales</taxon>
        <taxon>Poaceae</taxon>
        <taxon>BOP clade</taxon>
        <taxon>Oryzoideae</taxon>
        <taxon>Oryzeae</taxon>
        <taxon>Zizaniinae</taxon>
        <taxon>Zizania</taxon>
    </lineage>
</organism>
<dbReference type="InterPro" id="IPR019083">
    <property type="entry name" value="SAM_Ribosomal_mS41"/>
</dbReference>